<dbReference type="SUPFAM" id="SSF75471">
    <property type="entry name" value="YhbY-like"/>
    <property type="match status" value="1"/>
</dbReference>
<comment type="caution">
    <text evidence="4">The sequence shown here is derived from an EMBL/GenBank/DDBJ whole genome shotgun (WGS) entry which is preliminary data.</text>
</comment>
<accession>A0A9D2AU59</accession>
<sequence length="97" mass="10513">MLTSKQRSNLKSIAANLQPIGQCGKGGVNENMIASFSEALEARELIKINVLENAEEGAKALGQELAAALSAECVAVIGRKVILYRRSSRKDFPHIKF</sequence>
<dbReference type="AlphaFoldDB" id="A0A9D2AU59"/>
<dbReference type="SMART" id="SM01103">
    <property type="entry name" value="CRS1_YhbY"/>
    <property type="match status" value="1"/>
</dbReference>
<evidence type="ECO:0000256" key="1">
    <source>
        <dbReference type="ARBA" id="ARBA00022884"/>
    </source>
</evidence>
<protein>
    <submittedName>
        <fullName evidence="4">YhbY family RNA-binding protein</fullName>
    </submittedName>
</protein>
<reference evidence="4" key="2">
    <citation type="submission" date="2021-04" db="EMBL/GenBank/DDBJ databases">
        <authorList>
            <person name="Gilroy R."/>
        </authorList>
    </citation>
    <scope>NUCLEOTIDE SEQUENCE</scope>
    <source>
        <strain evidence="4">2189</strain>
    </source>
</reference>
<evidence type="ECO:0000256" key="2">
    <source>
        <dbReference type="PROSITE-ProRule" id="PRU00626"/>
    </source>
</evidence>
<organism evidence="4 5">
    <name type="scientific">Candidatus Borkfalkia faecavium</name>
    <dbReference type="NCBI Taxonomy" id="2838508"/>
    <lineage>
        <taxon>Bacteria</taxon>
        <taxon>Bacillati</taxon>
        <taxon>Bacillota</taxon>
        <taxon>Clostridia</taxon>
        <taxon>Christensenellales</taxon>
        <taxon>Christensenellaceae</taxon>
        <taxon>Candidatus Borkfalkia</taxon>
    </lineage>
</organism>
<name>A0A9D2AU59_9FIRM</name>
<dbReference type="InterPro" id="IPR001890">
    <property type="entry name" value="RNA-binding_CRM"/>
</dbReference>
<dbReference type="PANTHER" id="PTHR40065">
    <property type="entry name" value="RNA-BINDING PROTEIN YHBY"/>
    <property type="match status" value="1"/>
</dbReference>
<keyword evidence="1 2" id="KW-0694">RNA-binding</keyword>
<dbReference type="PANTHER" id="PTHR40065:SF3">
    <property type="entry name" value="RNA-BINDING PROTEIN YHBY"/>
    <property type="match status" value="1"/>
</dbReference>
<gene>
    <name evidence="4" type="ORF">H9851_01925</name>
</gene>
<dbReference type="PROSITE" id="PS51295">
    <property type="entry name" value="CRM"/>
    <property type="match status" value="1"/>
</dbReference>
<dbReference type="Proteomes" id="UP000886847">
    <property type="component" value="Unassembled WGS sequence"/>
</dbReference>
<evidence type="ECO:0000313" key="4">
    <source>
        <dbReference type="EMBL" id="HIX50018.1"/>
    </source>
</evidence>
<evidence type="ECO:0000259" key="3">
    <source>
        <dbReference type="PROSITE" id="PS51295"/>
    </source>
</evidence>
<dbReference type="GO" id="GO:0003723">
    <property type="term" value="F:RNA binding"/>
    <property type="evidence" value="ECO:0007669"/>
    <property type="project" value="UniProtKB-UniRule"/>
</dbReference>
<dbReference type="InterPro" id="IPR051925">
    <property type="entry name" value="RNA-binding_domain"/>
</dbReference>
<dbReference type="InterPro" id="IPR035920">
    <property type="entry name" value="YhbY-like_sf"/>
</dbReference>
<dbReference type="EMBL" id="DXEW01000007">
    <property type="protein sequence ID" value="HIX50018.1"/>
    <property type="molecule type" value="Genomic_DNA"/>
</dbReference>
<evidence type="ECO:0000313" key="5">
    <source>
        <dbReference type="Proteomes" id="UP000886847"/>
    </source>
</evidence>
<feature type="domain" description="CRM" evidence="3">
    <location>
        <begin position="1"/>
        <end position="96"/>
    </location>
</feature>
<proteinExistence type="predicted"/>
<reference evidence="4" key="1">
    <citation type="journal article" date="2021" name="PeerJ">
        <title>Extensive microbial diversity within the chicken gut microbiome revealed by metagenomics and culture.</title>
        <authorList>
            <person name="Gilroy R."/>
            <person name="Ravi A."/>
            <person name="Getino M."/>
            <person name="Pursley I."/>
            <person name="Horton D.L."/>
            <person name="Alikhan N.F."/>
            <person name="Baker D."/>
            <person name="Gharbi K."/>
            <person name="Hall N."/>
            <person name="Watson M."/>
            <person name="Adriaenssens E.M."/>
            <person name="Foster-Nyarko E."/>
            <person name="Jarju S."/>
            <person name="Secka A."/>
            <person name="Antonio M."/>
            <person name="Oren A."/>
            <person name="Chaudhuri R.R."/>
            <person name="La Ragione R."/>
            <person name="Hildebrand F."/>
            <person name="Pallen M.J."/>
        </authorList>
    </citation>
    <scope>NUCLEOTIDE SEQUENCE</scope>
    <source>
        <strain evidence="4">2189</strain>
    </source>
</reference>
<dbReference type="Pfam" id="PF01985">
    <property type="entry name" value="CRS1_YhbY"/>
    <property type="match status" value="1"/>
</dbReference>
<dbReference type="Gene3D" id="3.30.110.60">
    <property type="entry name" value="YhbY-like"/>
    <property type="match status" value="1"/>
</dbReference>